<reference evidence="1 2" key="1">
    <citation type="submission" date="2013-11" db="EMBL/GenBank/DDBJ databases">
        <title>Genome sequencing of Stegodyphus mimosarum.</title>
        <authorList>
            <person name="Bechsgaard J."/>
        </authorList>
    </citation>
    <scope>NUCLEOTIDE SEQUENCE [LARGE SCALE GENOMIC DNA]</scope>
</reference>
<dbReference type="AlphaFoldDB" id="A0A087SXE3"/>
<keyword evidence="2" id="KW-1185">Reference proteome</keyword>
<sequence>MEIPQENRFQLLQQIAKQNSDRRAKAGTPFLPTVFLSEESDWMILDEMFMKNCSEPYECQMRARSVFVFTKNLNDYSMMNQILIAKKIPFHSYQYKCEKQIKVILKNLSASVKEEAIYQDLI</sequence>
<dbReference type="Proteomes" id="UP000054359">
    <property type="component" value="Unassembled WGS sequence"/>
</dbReference>
<feature type="non-terminal residue" evidence="1">
    <location>
        <position position="122"/>
    </location>
</feature>
<protein>
    <submittedName>
        <fullName evidence="1">Uncharacterized protein</fullName>
    </submittedName>
</protein>
<proteinExistence type="predicted"/>
<evidence type="ECO:0000313" key="1">
    <source>
        <dbReference type="EMBL" id="KFM57532.1"/>
    </source>
</evidence>
<name>A0A087SXE3_STEMI</name>
<dbReference type="EMBL" id="KK112394">
    <property type="protein sequence ID" value="KFM57532.1"/>
    <property type="molecule type" value="Genomic_DNA"/>
</dbReference>
<gene>
    <name evidence="1" type="ORF">X975_17742</name>
</gene>
<organism evidence="1 2">
    <name type="scientific">Stegodyphus mimosarum</name>
    <name type="common">African social velvet spider</name>
    <dbReference type="NCBI Taxonomy" id="407821"/>
    <lineage>
        <taxon>Eukaryota</taxon>
        <taxon>Metazoa</taxon>
        <taxon>Ecdysozoa</taxon>
        <taxon>Arthropoda</taxon>
        <taxon>Chelicerata</taxon>
        <taxon>Arachnida</taxon>
        <taxon>Araneae</taxon>
        <taxon>Araneomorphae</taxon>
        <taxon>Entelegynae</taxon>
        <taxon>Eresoidea</taxon>
        <taxon>Eresidae</taxon>
        <taxon>Stegodyphus</taxon>
    </lineage>
</organism>
<evidence type="ECO:0000313" key="2">
    <source>
        <dbReference type="Proteomes" id="UP000054359"/>
    </source>
</evidence>
<accession>A0A087SXE3</accession>